<comment type="caution">
    <text evidence="4">The sequence shown here is derived from an EMBL/GenBank/DDBJ whole genome shotgun (WGS) entry which is preliminary data.</text>
</comment>
<dbReference type="SUPFAM" id="SSF140566">
    <property type="entry name" value="FlgN-like"/>
    <property type="match status" value="1"/>
</dbReference>
<dbReference type="RefSeq" id="WP_184678227.1">
    <property type="nucleotide sequence ID" value="NZ_JACHGY010000001.1"/>
</dbReference>
<evidence type="ECO:0000256" key="1">
    <source>
        <dbReference type="ARBA" id="ARBA00002397"/>
    </source>
</evidence>
<name>A0A7X0H7I8_9BACT</name>
<accession>A0A7X0H7I8</accession>
<dbReference type="Proteomes" id="UP000541810">
    <property type="component" value="Unassembled WGS sequence"/>
</dbReference>
<comment type="function">
    <text evidence="1">Required for the efficient initiation of filament assembly.</text>
</comment>
<evidence type="ECO:0000256" key="2">
    <source>
        <dbReference type="ARBA" id="ARBA00007703"/>
    </source>
</evidence>
<comment type="similarity">
    <text evidence="2">Belongs to the FlgN family.</text>
</comment>
<dbReference type="Pfam" id="PF05130">
    <property type="entry name" value="FlgN"/>
    <property type="match status" value="1"/>
</dbReference>
<dbReference type="GO" id="GO:0044780">
    <property type="term" value="P:bacterial-type flagellum assembly"/>
    <property type="evidence" value="ECO:0007669"/>
    <property type="project" value="InterPro"/>
</dbReference>
<evidence type="ECO:0000313" key="4">
    <source>
        <dbReference type="EMBL" id="MBB6430730.1"/>
    </source>
</evidence>
<protein>
    <submittedName>
        <fullName evidence="4">DNA polymerase III gamma/tau subunit</fullName>
    </submittedName>
</protein>
<sequence>MTPPPASLSDAVQSDGQADQLIEMLTQQRDLYKSLEALSGKQQEIIAQGQAEQLLGVLSERQVIVDRLTQINQDLSPLRGRMSEIAEASTEAKRQLLRSLVDEVQAMLESIIQRDEQDRQSLEASKAQVGQELAKVKTAPAAINAYKANAYGGGAAGASPTARFTDSSG</sequence>
<dbReference type="Gene3D" id="1.20.58.300">
    <property type="entry name" value="FlgN-like"/>
    <property type="match status" value="1"/>
</dbReference>
<dbReference type="AlphaFoldDB" id="A0A7X0H7I8"/>
<evidence type="ECO:0000256" key="3">
    <source>
        <dbReference type="ARBA" id="ARBA00022795"/>
    </source>
</evidence>
<dbReference type="EMBL" id="JACHGY010000001">
    <property type="protein sequence ID" value="MBB6430730.1"/>
    <property type="molecule type" value="Genomic_DNA"/>
</dbReference>
<keyword evidence="3" id="KW-1005">Bacterial flagellum biogenesis</keyword>
<proteinExistence type="inferred from homology"/>
<keyword evidence="5" id="KW-1185">Reference proteome</keyword>
<evidence type="ECO:0000313" key="5">
    <source>
        <dbReference type="Proteomes" id="UP000541810"/>
    </source>
</evidence>
<dbReference type="InterPro" id="IPR036679">
    <property type="entry name" value="FlgN-like_sf"/>
</dbReference>
<organism evidence="4 5">
    <name type="scientific">Algisphaera agarilytica</name>
    <dbReference type="NCBI Taxonomy" id="1385975"/>
    <lineage>
        <taxon>Bacteria</taxon>
        <taxon>Pseudomonadati</taxon>
        <taxon>Planctomycetota</taxon>
        <taxon>Phycisphaerae</taxon>
        <taxon>Phycisphaerales</taxon>
        <taxon>Phycisphaeraceae</taxon>
        <taxon>Algisphaera</taxon>
    </lineage>
</organism>
<dbReference type="InterPro" id="IPR007809">
    <property type="entry name" value="FlgN-like"/>
</dbReference>
<reference evidence="4 5" key="1">
    <citation type="submission" date="2020-08" db="EMBL/GenBank/DDBJ databases">
        <title>Genomic Encyclopedia of Type Strains, Phase IV (KMG-IV): sequencing the most valuable type-strain genomes for metagenomic binning, comparative biology and taxonomic classification.</title>
        <authorList>
            <person name="Goeker M."/>
        </authorList>
    </citation>
    <scope>NUCLEOTIDE SEQUENCE [LARGE SCALE GENOMIC DNA]</scope>
    <source>
        <strain evidence="4 5">DSM 103725</strain>
    </source>
</reference>
<gene>
    <name evidence="4" type="ORF">HNQ40_002536</name>
</gene>